<dbReference type="AlphaFoldDB" id="A0A840C4F4"/>
<evidence type="ECO:0000256" key="1">
    <source>
        <dbReference type="SAM" id="Phobius"/>
    </source>
</evidence>
<reference evidence="2" key="1">
    <citation type="submission" date="2020-08" db="EMBL/GenBank/DDBJ databases">
        <title>Genomic Encyclopedia of Type Strains, Phase IV (KMG-IV): sequencing the most valuable type-strain genomes for metagenomic binning, comparative biology and taxonomic classification.</title>
        <authorList>
            <person name="Goeker M."/>
        </authorList>
    </citation>
    <scope>NUCLEOTIDE SEQUENCE [LARGE SCALE GENOMIC DNA]</scope>
    <source>
        <strain evidence="2">DSM 105040</strain>
    </source>
</reference>
<sequence length="107" mass="11963">MRDKLGARGNDLPARLKQARRQMPFKVQPEAAVMADALEKRAHPKLMKQVDLPRLQTAERRLLDHLKAIDTSDRRKGAILGALAGLSFNLFVLTGLITGILLWRGLL</sequence>
<keyword evidence="1" id="KW-0812">Transmembrane</keyword>
<accession>A0A840C4F4</accession>
<feature type="transmembrane region" description="Helical" evidence="1">
    <location>
        <begin position="77"/>
        <end position="103"/>
    </location>
</feature>
<dbReference type="RefSeq" id="WP_157445510.1">
    <property type="nucleotide sequence ID" value="NZ_JACIEQ010000001.1"/>
</dbReference>
<organism evidence="2 3">
    <name type="scientific">Actibacterium naphthalenivorans</name>
    <dbReference type="NCBI Taxonomy" id="1614693"/>
    <lineage>
        <taxon>Bacteria</taxon>
        <taxon>Pseudomonadati</taxon>
        <taxon>Pseudomonadota</taxon>
        <taxon>Alphaproteobacteria</taxon>
        <taxon>Rhodobacterales</taxon>
        <taxon>Roseobacteraceae</taxon>
        <taxon>Actibacterium</taxon>
    </lineage>
</organism>
<gene>
    <name evidence="2" type="ORF">GGR17_000592</name>
</gene>
<proteinExistence type="predicted"/>
<dbReference type="EMBL" id="JACIEQ010000001">
    <property type="protein sequence ID" value="MBB4020801.1"/>
    <property type="molecule type" value="Genomic_DNA"/>
</dbReference>
<dbReference type="Proteomes" id="UP000585681">
    <property type="component" value="Unassembled WGS sequence"/>
</dbReference>
<keyword evidence="1" id="KW-0472">Membrane</keyword>
<name>A0A840C4F4_9RHOB</name>
<evidence type="ECO:0000313" key="2">
    <source>
        <dbReference type="EMBL" id="MBB4020801.1"/>
    </source>
</evidence>
<comment type="caution">
    <text evidence="2">The sequence shown here is derived from an EMBL/GenBank/DDBJ whole genome shotgun (WGS) entry which is preliminary data.</text>
</comment>
<protein>
    <submittedName>
        <fullName evidence="2">Uncharacterized protein</fullName>
    </submittedName>
</protein>
<keyword evidence="3" id="KW-1185">Reference proteome</keyword>
<keyword evidence="1" id="KW-1133">Transmembrane helix</keyword>
<evidence type="ECO:0000313" key="3">
    <source>
        <dbReference type="Proteomes" id="UP000585681"/>
    </source>
</evidence>